<evidence type="ECO:0000256" key="2">
    <source>
        <dbReference type="ARBA" id="ARBA00022692"/>
    </source>
</evidence>
<keyword evidence="10" id="KW-1185">Reference proteome</keyword>
<dbReference type="FunFam" id="2.60.40.10:FF:000061">
    <property type="entry name" value="Dyslexia-associated protein KIAA0319 homolog"/>
    <property type="match status" value="1"/>
</dbReference>
<comment type="subcellular location">
    <subcellularLocation>
        <location evidence="1">Membrane</location>
    </subcellularLocation>
</comment>
<dbReference type="InterPro" id="IPR013783">
    <property type="entry name" value="Ig-like_fold"/>
</dbReference>
<keyword evidence="3 7" id="KW-1133">Transmembrane helix</keyword>
<dbReference type="Gene3D" id="2.60.40.10">
    <property type="entry name" value="Immunoglobulins"/>
    <property type="match status" value="1"/>
</dbReference>
<organism evidence="9 10">
    <name type="scientific">Gouania willdenowi</name>
    <name type="common">Blunt-snouted clingfish</name>
    <name type="synonym">Lepadogaster willdenowi</name>
    <dbReference type="NCBI Taxonomy" id="441366"/>
    <lineage>
        <taxon>Eukaryota</taxon>
        <taxon>Metazoa</taxon>
        <taxon>Chordata</taxon>
        <taxon>Craniata</taxon>
        <taxon>Vertebrata</taxon>
        <taxon>Euteleostomi</taxon>
        <taxon>Actinopterygii</taxon>
        <taxon>Neopterygii</taxon>
        <taxon>Teleostei</taxon>
        <taxon>Neoteleostei</taxon>
        <taxon>Acanthomorphata</taxon>
        <taxon>Ovalentaria</taxon>
        <taxon>Blenniimorphae</taxon>
        <taxon>Blenniiformes</taxon>
        <taxon>Gobiesocoidei</taxon>
        <taxon>Gobiesocidae</taxon>
        <taxon>Gobiesocinae</taxon>
        <taxon>Gouania</taxon>
    </lineage>
</organism>
<sequence>MTLRSTHVKTLPPVAHAGGSYSLTLPNNSVILRGSVSDGNQSQVWFLWTRDSQSPAAGDVLYGSHLHSSLYLANLVEGTYLFRLKVSDAQGRCSTSVATVEVRPDPGGADQIELELQVCVNQVSVAQRETMVRQLAALLHVLDTDIYVRSLQGHSDLSTVLRLSVLPPSSPLPAPHLVFLLRKRLLADRSHFLLFTVLRVDTVFCLLGCSGRGQCDPITKQCSCDPFWTQNLIRRYLGDGESNCEWRVLYVVLSSFVLVVCILTLGWVSVCRRYVCVCVKRQTKGRRKTKYSILDNMEEQERLELRPTFTIKHRSTENNSCLMMSESELDSEQDSVRSRNRCSGIAFS</sequence>
<dbReference type="PANTHER" id="PTHR46182:SF1">
    <property type="entry name" value="DYSLEXIA-ASSOCIATED PROTEIN KIAA0319"/>
    <property type="match status" value="1"/>
</dbReference>
<feature type="transmembrane region" description="Helical" evidence="7">
    <location>
        <begin position="248"/>
        <end position="270"/>
    </location>
</feature>
<keyword evidence="5" id="KW-0325">Glycoprotein</keyword>
<dbReference type="GO" id="GO:0001764">
    <property type="term" value="P:neuron migration"/>
    <property type="evidence" value="ECO:0007669"/>
    <property type="project" value="TreeGrafter"/>
</dbReference>
<dbReference type="GO" id="GO:0031410">
    <property type="term" value="C:cytoplasmic vesicle"/>
    <property type="evidence" value="ECO:0007669"/>
    <property type="project" value="TreeGrafter"/>
</dbReference>
<name>A0A8C5D710_GOUWI</name>
<feature type="region of interest" description="Disordered" evidence="6">
    <location>
        <begin position="326"/>
        <end position="348"/>
    </location>
</feature>
<dbReference type="GO" id="GO:0005886">
    <property type="term" value="C:plasma membrane"/>
    <property type="evidence" value="ECO:0007669"/>
    <property type="project" value="TreeGrafter"/>
</dbReference>
<evidence type="ECO:0000256" key="5">
    <source>
        <dbReference type="ARBA" id="ARBA00023180"/>
    </source>
</evidence>
<dbReference type="Pfam" id="PF22352">
    <property type="entry name" value="K319L-like_PKD"/>
    <property type="match status" value="1"/>
</dbReference>
<dbReference type="InterPro" id="IPR029865">
    <property type="entry name" value="KIAA0319-like"/>
</dbReference>
<evidence type="ECO:0000256" key="6">
    <source>
        <dbReference type="SAM" id="MobiDB-lite"/>
    </source>
</evidence>
<reference evidence="9" key="3">
    <citation type="submission" date="2025-09" db="UniProtKB">
        <authorList>
            <consortium name="Ensembl"/>
        </authorList>
    </citation>
    <scope>IDENTIFICATION</scope>
</reference>
<evidence type="ECO:0000259" key="8">
    <source>
        <dbReference type="Pfam" id="PF23620"/>
    </source>
</evidence>
<evidence type="ECO:0000313" key="9">
    <source>
        <dbReference type="Ensembl" id="ENSGWIP00000002916.1"/>
    </source>
</evidence>
<dbReference type="Pfam" id="PF23620">
    <property type="entry name" value="KIAA0319"/>
    <property type="match status" value="1"/>
</dbReference>
<evidence type="ECO:0000256" key="4">
    <source>
        <dbReference type="ARBA" id="ARBA00023136"/>
    </source>
</evidence>
<gene>
    <name evidence="9" type="primary">LOC114477657</name>
</gene>
<protein>
    <submittedName>
        <fullName evidence="9">Dyslexia-associated protein KIAA0319-like</fullName>
    </submittedName>
</protein>
<evidence type="ECO:0000256" key="3">
    <source>
        <dbReference type="ARBA" id="ARBA00022989"/>
    </source>
</evidence>
<reference evidence="9" key="2">
    <citation type="submission" date="2025-08" db="UniProtKB">
        <authorList>
            <consortium name="Ensembl"/>
        </authorList>
    </citation>
    <scope>IDENTIFICATION</scope>
</reference>
<dbReference type="Proteomes" id="UP000694680">
    <property type="component" value="Chromosome 16"/>
</dbReference>
<evidence type="ECO:0000313" key="10">
    <source>
        <dbReference type="Proteomes" id="UP000694680"/>
    </source>
</evidence>
<reference evidence="9" key="1">
    <citation type="submission" date="2020-06" db="EMBL/GenBank/DDBJ databases">
        <authorList>
            <consortium name="Wellcome Sanger Institute Data Sharing"/>
        </authorList>
    </citation>
    <scope>NUCLEOTIDE SEQUENCE [LARGE SCALE GENOMIC DNA]</scope>
</reference>
<proteinExistence type="predicted"/>
<dbReference type="AlphaFoldDB" id="A0A8C5D710"/>
<dbReference type="Ensembl" id="ENSGWIT00000003155.1">
    <property type="protein sequence ID" value="ENSGWIP00000002916.1"/>
    <property type="gene ID" value="ENSGWIG00000001615.1"/>
</dbReference>
<dbReference type="PANTHER" id="PTHR46182">
    <property type="entry name" value="FI19480P1"/>
    <property type="match status" value="1"/>
</dbReference>
<dbReference type="CDD" id="cd00146">
    <property type="entry name" value="PKD"/>
    <property type="match status" value="1"/>
</dbReference>
<evidence type="ECO:0000256" key="7">
    <source>
        <dbReference type="SAM" id="Phobius"/>
    </source>
</evidence>
<dbReference type="InterPro" id="IPR056502">
    <property type="entry name" value="KIAA0319-like_C"/>
</dbReference>
<feature type="domain" description="KIAA0319-like C-terminal" evidence="8">
    <location>
        <begin position="111"/>
        <end position="202"/>
    </location>
</feature>
<dbReference type="SUPFAM" id="SSF49299">
    <property type="entry name" value="PKD domain"/>
    <property type="match status" value="1"/>
</dbReference>
<keyword evidence="2 7" id="KW-0812">Transmembrane</keyword>
<evidence type="ECO:0000256" key="1">
    <source>
        <dbReference type="ARBA" id="ARBA00004370"/>
    </source>
</evidence>
<keyword evidence="4 7" id="KW-0472">Membrane</keyword>
<accession>A0A8C5D710</accession>
<dbReference type="InterPro" id="IPR035986">
    <property type="entry name" value="PKD_dom_sf"/>
</dbReference>